<dbReference type="EMBL" id="JASPKZ010001233">
    <property type="protein sequence ID" value="KAJ9598266.1"/>
    <property type="molecule type" value="Genomic_DNA"/>
</dbReference>
<comment type="caution">
    <text evidence="1">The sequence shown here is derived from an EMBL/GenBank/DDBJ whole genome shotgun (WGS) entry which is preliminary data.</text>
</comment>
<dbReference type="AlphaFoldDB" id="A0AAD8AFU4"/>
<feature type="non-terminal residue" evidence="1">
    <location>
        <position position="71"/>
    </location>
</feature>
<protein>
    <submittedName>
        <fullName evidence="1">Uncharacterized protein</fullName>
    </submittedName>
</protein>
<reference evidence="1" key="1">
    <citation type="journal article" date="2023" name="IScience">
        <title>Live-bearing cockroach genome reveals convergent evolutionary mechanisms linked to viviparity in insects and beyond.</title>
        <authorList>
            <person name="Fouks B."/>
            <person name="Harrison M.C."/>
            <person name="Mikhailova A.A."/>
            <person name="Marchal E."/>
            <person name="English S."/>
            <person name="Carruthers M."/>
            <person name="Jennings E.C."/>
            <person name="Chiamaka E.L."/>
            <person name="Frigard R.A."/>
            <person name="Pippel M."/>
            <person name="Attardo G.M."/>
            <person name="Benoit J.B."/>
            <person name="Bornberg-Bauer E."/>
            <person name="Tobe S.S."/>
        </authorList>
    </citation>
    <scope>NUCLEOTIDE SEQUENCE</scope>
    <source>
        <strain evidence="1">Stay&amp;Tobe</strain>
    </source>
</reference>
<sequence>TCSRRSSVSWCSLPTYSQANRSPACSSVPPRRAVPNGTHRFLYFLFHVHFQMFFRPNIFTKSTFNLAILFF</sequence>
<reference evidence="1" key="2">
    <citation type="submission" date="2023-05" db="EMBL/GenBank/DDBJ databases">
        <authorList>
            <person name="Fouks B."/>
        </authorList>
    </citation>
    <scope>NUCLEOTIDE SEQUENCE</scope>
    <source>
        <strain evidence="1">Stay&amp;Tobe</strain>
        <tissue evidence="1">Testes</tissue>
    </source>
</reference>
<proteinExistence type="predicted"/>
<accession>A0AAD8AFU4</accession>
<organism evidence="1 2">
    <name type="scientific">Diploptera punctata</name>
    <name type="common">Pacific beetle cockroach</name>
    <dbReference type="NCBI Taxonomy" id="6984"/>
    <lineage>
        <taxon>Eukaryota</taxon>
        <taxon>Metazoa</taxon>
        <taxon>Ecdysozoa</taxon>
        <taxon>Arthropoda</taxon>
        <taxon>Hexapoda</taxon>
        <taxon>Insecta</taxon>
        <taxon>Pterygota</taxon>
        <taxon>Neoptera</taxon>
        <taxon>Polyneoptera</taxon>
        <taxon>Dictyoptera</taxon>
        <taxon>Blattodea</taxon>
        <taxon>Blaberoidea</taxon>
        <taxon>Blaberidae</taxon>
        <taxon>Diplopterinae</taxon>
        <taxon>Diploptera</taxon>
    </lineage>
</organism>
<feature type="non-terminal residue" evidence="1">
    <location>
        <position position="1"/>
    </location>
</feature>
<name>A0AAD8AFU4_DIPPU</name>
<evidence type="ECO:0000313" key="2">
    <source>
        <dbReference type="Proteomes" id="UP001233999"/>
    </source>
</evidence>
<gene>
    <name evidence="1" type="ORF">L9F63_011087</name>
</gene>
<keyword evidence="2" id="KW-1185">Reference proteome</keyword>
<evidence type="ECO:0000313" key="1">
    <source>
        <dbReference type="EMBL" id="KAJ9598266.1"/>
    </source>
</evidence>
<dbReference type="Proteomes" id="UP001233999">
    <property type="component" value="Unassembled WGS sequence"/>
</dbReference>